<feature type="binding site" evidence="9">
    <location>
        <position position="312"/>
    </location>
    <ligand>
        <name>[4Fe-4S] cluster</name>
        <dbReference type="ChEBI" id="CHEBI:49883"/>
        <label>1</label>
    </ligand>
</feature>
<evidence type="ECO:0000256" key="3">
    <source>
        <dbReference type="ARBA" id="ARBA00022679"/>
    </source>
</evidence>
<dbReference type="InterPro" id="IPR013785">
    <property type="entry name" value="Aldolase_TIM"/>
</dbReference>
<keyword evidence="7 9" id="KW-0411">Iron-sulfur</keyword>
<dbReference type="NCBIfam" id="TIGR00510">
    <property type="entry name" value="lipA"/>
    <property type="match status" value="1"/>
</dbReference>
<evidence type="ECO:0000256" key="9">
    <source>
        <dbReference type="HAMAP-Rule" id="MF_00206"/>
    </source>
</evidence>
<dbReference type="InterPro" id="IPR006638">
    <property type="entry name" value="Elp3/MiaA/NifB-like_rSAM"/>
</dbReference>
<dbReference type="SFLD" id="SFLDF00271">
    <property type="entry name" value="lipoyl_synthase"/>
    <property type="match status" value="1"/>
</dbReference>
<dbReference type="PANTHER" id="PTHR10949:SF0">
    <property type="entry name" value="LIPOYL SYNTHASE, MITOCHONDRIAL"/>
    <property type="match status" value="1"/>
</dbReference>
<dbReference type="GO" id="GO:0009249">
    <property type="term" value="P:protein lipoylation"/>
    <property type="evidence" value="ECO:0007669"/>
    <property type="project" value="UniProtKB-UniRule"/>
</dbReference>
<dbReference type="SMART" id="SM00729">
    <property type="entry name" value="Elp3"/>
    <property type="match status" value="1"/>
</dbReference>
<evidence type="ECO:0000256" key="2">
    <source>
        <dbReference type="ARBA" id="ARBA00022490"/>
    </source>
</evidence>
<comment type="similarity">
    <text evidence="9">Belongs to the radical SAM superfamily. Lipoyl synthase family.</text>
</comment>
<reference evidence="11 12" key="1">
    <citation type="submission" date="2015-06" db="EMBL/GenBank/DDBJ databases">
        <title>A Comprehensive Approach to Explore the Metabolic and Phylogenetic Diversity of Bacterial Steroid Degradation in the Environment: Testosterone as an Example.</title>
        <authorList>
            <person name="Yang F.-C."/>
            <person name="Chen Y.-L."/>
            <person name="Yu C.-P."/>
            <person name="Tang S.-L."/>
            <person name="Wang P.-H."/>
            <person name="Ismail W."/>
            <person name="Wang C.-H."/>
            <person name="Yang C.-Y."/>
            <person name="Chiang Y.-R."/>
        </authorList>
    </citation>
    <scope>NUCLEOTIDE SEQUENCE [LARGE SCALE GENOMIC DNA]</scope>
    <source>
        <strain evidence="11 12">DSM 18526</strain>
    </source>
</reference>
<dbReference type="InterPro" id="IPR007197">
    <property type="entry name" value="rSAM"/>
</dbReference>
<dbReference type="Gene3D" id="3.20.20.70">
    <property type="entry name" value="Aldolase class I"/>
    <property type="match status" value="1"/>
</dbReference>
<dbReference type="Pfam" id="PF16881">
    <property type="entry name" value="LIAS_N"/>
    <property type="match status" value="1"/>
</dbReference>
<evidence type="ECO:0000256" key="6">
    <source>
        <dbReference type="ARBA" id="ARBA00023004"/>
    </source>
</evidence>
<keyword evidence="3 9" id="KW-0808">Transferase</keyword>
<keyword evidence="12" id="KW-1185">Reference proteome</keyword>
<comment type="cofactor">
    <cofactor evidence="9">
        <name>[4Fe-4S] cluster</name>
        <dbReference type="ChEBI" id="CHEBI:49883"/>
    </cofactor>
    <text evidence="9">Binds 2 [4Fe-4S] clusters per subunit. One cluster is coordinated with 3 cysteines and an exchangeable S-adenosyl-L-methionine.</text>
</comment>
<comment type="function">
    <text evidence="9">Catalyzes the radical-mediated insertion of two sulfur atoms into the C-6 and C-8 positions of the octanoyl moiety bound to the lipoyl domains of lipoate-dependent enzymes, thereby converting the octanoylated domains into lipoylated derivatives.</text>
</comment>
<dbReference type="PANTHER" id="PTHR10949">
    <property type="entry name" value="LIPOYL SYNTHASE"/>
    <property type="match status" value="1"/>
</dbReference>
<evidence type="ECO:0000256" key="4">
    <source>
        <dbReference type="ARBA" id="ARBA00022691"/>
    </source>
</evidence>
<dbReference type="InterPro" id="IPR058240">
    <property type="entry name" value="rSAM_sf"/>
</dbReference>
<evidence type="ECO:0000256" key="5">
    <source>
        <dbReference type="ARBA" id="ARBA00022723"/>
    </source>
</evidence>
<evidence type="ECO:0000313" key="11">
    <source>
        <dbReference type="EMBL" id="AMN46719.1"/>
    </source>
</evidence>
<dbReference type="NCBIfam" id="NF004019">
    <property type="entry name" value="PRK05481.1"/>
    <property type="match status" value="1"/>
</dbReference>
<keyword evidence="2 9" id="KW-0963">Cytoplasm</keyword>
<dbReference type="OrthoDB" id="9787898at2"/>
<feature type="binding site" evidence="9">
    <location>
        <position position="104"/>
    </location>
    <ligand>
        <name>[4Fe-4S] cluster</name>
        <dbReference type="ChEBI" id="CHEBI:49883"/>
        <label>2</label>
        <note>4Fe-4S-S-AdoMet</note>
    </ligand>
</feature>
<comment type="pathway">
    <text evidence="9">Protein modification; protein lipoylation via endogenous pathway; protein N(6)-(lipoyl)lysine from octanoyl-[acyl-carrier-protein]: step 2/2.</text>
</comment>
<organism evidence="11 12">
    <name type="scientific">Steroidobacter denitrificans</name>
    <dbReference type="NCBI Taxonomy" id="465721"/>
    <lineage>
        <taxon>Bacteria</taxon>
        <taxon>Pseudomonadati</taxon>
        <taxon>Pseudomonadota</taxon>
        <taxon>Gammaproteobacteria</taxon>
        <taxon>Steroidobacterales</taxon>
        <taxon>Steroidobacteraceae</taxon>
        <taxon>Steroidobacter</taxon>
    </lineage>
</organism>
<dbReference type="SFLD" id="SFLDS00029">
    <property type="entry name" value="Radical_SAM"/>
    <property type="match status" value="1"/>
</dbReference>
<feature type="binding site" evidence="9">
    <location>
        <position position="97"/>
    </location>
    <ligand>
        <name>[4Fe-4S] cluster</name>
        <dbReference type="ChEBI" id="CHEBI:49883"/>
        <label>2</label>
        <note>4Fe-4S-S-AdoMet</note>
    </ligand>
</feature>
<dbReference type="InterPro" id="IPR003698">
    <property type="entry name" value="Lipoyl_synth"/>
</dbReference>
<keyword evidence="5 9" id="KW-0479">Metal-binding</keyword>
<evidence type="ECO:0000256" key="1">
    <source>
        <dbReference type="ARBA" id="ARBA00022485"/>
    </source>
</evidence>
<proteinExistence type="inferred from homology"/>
<dbReference type="Proteomes" id="UP000070250">
    <property type="component" value="Chromosome"/>
</dbReference>
<dbReference type="SUPFAM" id="SSF102114">
    <property type="entry name" value="Radical SAM enzymes"/>
    <property type="match status" value="1"/>
</dbReference>
<dbReference type="STRING" id="465721.ACG33_06335"/>
<keyword evidence="6 9" id="KW-0408">Iron</keyword>
<dbReference type="GO" id="GO:0051539">
    <property type="term" value="F:4 iron, 4 sulfur cluster binding"/>
    <property type="evidence" value="ECO:0007669"/>
    <property type="project" value="UniProtKB-UniRule"/>
</dbReference>
<dbReference type="GO" id="GO:0016992">
    <property type="term" value="F:lipoate synthase activity"/>
    <property type="evidence" value="ECO:0007669"/>
    <property type="project" value="UniProtKB-UniRule"/>
</dbReference>
<dbReference type="KEGG" id="sdf:ACG33_06335"/>
<dbReference type="HAMAP" id="MF_00206">
    <property type="entry name" value="Lipoyl_synth"/>
    <property type="match status" value="1"/>
</dbReference>
<keyword evidence="1 9" id="KW-0004">4Fe-4S</keyword>
<dbReference type="EMBL" id="CP011971">
    <property type="protein sequence ID" value="AMN46719.1"/>
    <property type="molecule type" value="Genomic_DNA"/>
</dbReference>
<dbReference type="AlphaFoldDB" id="A0A127FAZ5"/>
<name>A0A127FAZ5_STEDE</name>
<dbReference type="FunFam" id="3.20.20.70:FF:000040">
    <property type="entry name" value="Lipoyl synthase"/>
    <property type="match status" value="1"/>
</dbReference>
<accession>A0A127FAZ5</accession>
<gene>
    <name evidence="9" type="primary">lipA</name>
    <name evidence="11" type="ORF">ACG33_06335</name>
</gene>
<feature type="binding site" evidence="9">
    <location>
        <position position="71"/>
    </location>
    <ligand>
        <name>[4Fe-4S] cluster</name>
        <dbReference type="ChEBI" id="CHEBI:49883"/>
        <label>1</label>
    </ligand>
</feature>
<protein>
    <recommendedName>
        <fullName evidence="9">Lipoyl synthase</fullName>
        <ecNumber evidence="9">2.8.1.8</ecNumber>
    </recommendedName>
    <alternativeName>
        <fullName evidence="9">Lip-syn</fullName>
        <shortName evidence="9">LS</shortName>
    </alternativeName>
    <alternativeName>
        <fullName evidence="9">Lipoate synthase</fullName>
    </alternativeName>
    <alternativeName>
        <fullName evidence="9">Lipoic acid synthase</fullName>
    </alternativeName>
    <alternativeName>
        <fullName evidence="9">Sulfur insertion protein LipA</fullName>
    </alternativeName>
</protein>
<evidence type="ECO:0000256" key="7">
    <source>
        <dbReference type="ARBA" id="ARBA00023014"/>
    </source>
</evidence>
<evidence type="ECO:0000313" key="12">
    <source>
        <dbReference type="Proteomes" id="UP000070250"/>
    </source>
</evidence>
<dbReference type="GO" id="GO:0046872">
    <property type="term" value="F:metal ion binding"/>
    <property type="evidence" value="ECO:0007669"/>
    <property type="project" value="UniProtKB-KW"/>
</dbReference>
<dbReference type="PROSITE" id="PS51918">
    <property type="entry name" value="RADICAL_SAM"/>
    <property type="match status" value="1"/>
</dbReference>
<dbReference type="NCBIfam" id="NF009544">
    <property type="entry name" value="PRK12928.1"/>
    <property type="match status" value="1"/>
</dbReference>
<keyword evidence="4 9" id="KW-0949">S-adenosyl-L-methionine</keyword>
<feature type="binding site" evidence="9">
    <location>
        <position position="82"/>
    </location>
    <ligand>
        <name>[4Fe-4S] cluster</name>
        <dbReference type="ChEBI" id="CHEBI:49883"/>
        <label>1</label>
    </ligand>
</feature>
<dbReference type="GO" id="GO:0005737">
    <property type="term" value="C:cytoplasm"/>
    <property type="evidence" value="ECO:0007669"/>
    <property type="project" value="UniProtKB-SubCell"/>
</dbReference>
<dbReference type="Pfam" id="PF04055">
    <property type="entry name" value="Radical_SAM"/>
    <property type="match status" value="1"/>
</dbReference>
<feature type="domain" description="Radical SAM core" evidence="10">
    <location>
        <begin position="83"/>
        <end position="301"/>
    </location>
</feature>
<sequence length="335" mass="37062">MERPADRPRSGDKYRTEQGFSAIKDGIKATARANPLSLGRKPEWLRAPMPAGKVFQAVHDTVKEHRLATVCEEAKCPNIGECWNAGTATLMLMGSVCTRACRFCSVDTGNPHGWLDALEPLNSARTVQLMKLKYVVLTSVDRDDLADGGAAHFAQCVREIKRLNPHTAVEALTPDFQGVLADVETVVASGLDVFAQNVETVRRLTHPVRDPRAGYEQSLAVLAHAKRFRPEVLTKTSLMLGLGETDEEIAETMDDMRVAGIDILTLGQYLRPTPNHLAIERWVTPEEFERYREWALDKGFLECVSGPLVRSSYRAERALERNNAGLGRIGLGRTG</sequence>
<dbReference type="SFLD" id="SFLDG01058">
    <property type="entry name" value="lipoyl_synthase_like"/>
    <property type="match status" value="1"/>
</dbReference>
<dbReference type="PIRSF" id="PIRSF005963">
    <property type="entry name" value="Lipoyl_synth"/>
    <property type="match status" value="1"/>
</dbReference>
<dbReference type="PATRIC" id="fig|465721.4.peg.1350"/>
<dbReference type="UniPathway" id="UPA00538">
    <property type="reaction ID" value="UER00593"/>
</dbReference>
<dbReference type="EC" id="2.8.1.8" evidence="9"/>
<dbReference type="InterPro" id="IPR031691">
    <property type="entry name" value="LIAS_N"/>
</dbReference>
<dbReference type="CDD" id="cd01335">
    <property type="entry name" value="Radical_SAM"/>
    <property type="match status" value="1"/>
</dbReference>
<feature type="binding site" evidence="9">
    <location>
        <position position="76"/>
    </location>
    <ligand>
        <name>[4Fe-4S] cluster</name>
        <dbReference type="ChEBI" id="CHEBI:49883"/>
        <label>1</label>
    </ligand>
</feature>
<evidence type="ECO:0000256" key="8">
    <source>
        <dbReference type="ARBA" id="ARBA00047326"/>
    </source>
</evidence>
<comment type="catalytic activity">
    <reaction evidence="8 9">
        <text>[[Fe-S] cluster scaffold protein carrying a second [4Fe-4S](2+) cluster] + N(6)-octanoyl-L-lysyl-[protein] + 2 oxidized [2Fe-2S]-[ferredoxin] + 2 S-adenosyl-L-methionine + 4 H(+) = [[Fe-S] cluster scaffold protein] + N(6)-[(R)-dihydrolipoyl]-L-lysyl-[protein] + 4 Fe(3+) + 2 hydrogen sulfide + 2 5'-deoxyadenosine + 2 L-methionine + 2 reduced [2Fe-2S]-[ferredoxin]</text>
        <dbReference type="Rhea" id="RHEA:16585"/>
        <dbReference type="Rhea" id="RHEA-COMP:9928"/>
        <dbReference type="Rhea" id="RHEA-COMP:10000"/>
        <dbReference type="Rhea" id="RHEA-COMP:10001"/>
        <dbReference type="Rhea" id="RHEA-COMP:10475"/>
        <dbReference type="Rhea" id="RHEA-COMP:14568"/>
        <dbReference type="Rhea" id="RHEA-COMP:14569"/>
        <dbReference type="ChEBI" id="CHEBI:15378"/>
        <dbReference type="ChEBI" id="CHEBI:17319"/>
        <dbReference type="ChEBI" id="CHEBI:29034"/>
        <dbReference type="ChEBI" id="CHEBI:29919"/>
        <dbReference type="ChEBI" id="CHEBI:33722"/>
        <dbReference type="ChEBI" id="CHEBI:33737"/>
        <dbReference type="ChEBI" id="CHEBI:33738"/>
        <dbReference type="ChEBI" id="CHEBI:57844"/>
        <dbReference type="ChEBI" id="CHEBI:59789"/>
        <dbReference type="ChEBI" id="CHEBI:78809"/>
        <dbReference type="ChEBI" id="CHEBI:83100"/>
        <dbReference type="EC" id="2.8.1.8"/>
    </reaction>
</comment>
<evidence type="ECO:0000259" key="10">
    <source>
        <dbReference type="PROSITE" id="PS51918"/>
    </source>
</evidence>
<comment type="subcellular location">
    <subcellularLocation>
        <location evidence="9">Cytoplasm</location>
    </subcellularLocation>
</comment>
<feature type="binding site" evidence="9">
    <location>
        <position position="101"/>
    </location>
    <ligand>
        <name>[4Fe-4S] cluster</name>
        <dbReference type="ChEBI" id="CHEBI:49883"/>
        <label>2</label>
        <note>4Fe-4S-S-AdoMet</note>
    </ligand>
</feature>